<evidence type="ECO:0000256" key="2">
    <source>
        <dbReference type="SAM" id="MobiDB-lite"/>
    </source>
</evidence>
<feature type="region of interest" description="Disordered" evidence="2">
    <location>
        <begin position="1244"/>
        <end position="1289"/>
    </location>
</feature>
<dbReference type="EMBL" id="LR899009">
    <property type="protein sequence ID" value="CAD7080200.1"/>
    <property type="molecule type" value="Genomic_DNA"/>
</dbReference>
<sequence>MAQVLELFENLSKFFSRHLTREQVDECFENAQSNQEKGNATGGSGPRNDATNDSSSDSDDDDDSSSSGSSSDDAADGDINSFDEIPIVRQAMQNSQVTSILLELCTAIRELRASNNGYDNTYDCWDRVITVSPRDQYLTFIYTLLRLALAEPTSKIYRQLTLASARAYILSLTIPGSKGFHIFDDKMIEQAIEVFHLVDMVKEQNVSSRISASELTELWVNLANFCDDLKIMFRYVHFEDYKDIKNAIIWELNKLLYNNHVHGYVNTYAATLHSKCFEIYEEIANAHNGDPEDTLMKIMKITCCLHVFPPKPKRPKMFSASIDSSQFNEHISDWFVTIINKSPRIVTKILKHFIEYVVTNQLKGEKEEKSRLLDYAAKYDAALYTKCNESNLDFLLQASNADDLHIRTNAIEILTRIILIESKVNWEVFRHEISTVPREVHAIKELFNRLLDVNNTIKLKAINGLQQAVTKGTPDAMKIMSEGLKFAIFDDTGVILPEEPRIRFREIRYERPKPVDPNYTFDGHELLKEEFVKLPNILYFLFKNNAAHVRRGALLLLETAVLKNPFVIYRTKFVQEASKLGEDSSLEVRKQALQMIDSILNHYPNCYPVIYVWSQIIVPLFKDPDAKLVDQAWECFRKRVFDNIRGIDSSNQAEHFMPWVIFRVLLSTHQRHFLQSCILESINKKILTHKVLTLIESHTLTSNSTEAWIMLSFIAGKMKCKDADSLISSFIKSTLEQSWNAGQNLQIILEVLTIWINEFSHSALNMAFSCIVNLMKSGTIPPSIISKAFNFCIAIATKSEENKNSNSKPSSATKRKSKTQIKWMKDIHSTAEKHLLENIDRFHENRALIMSYLFSYSEVNLELYVRPDPAIVRLIHKYLEEYIDTNDTDLYSEDVTFLNQMIILAARFSIRDTAVANITCLLFRMILKKTDRPTTVSNIIVCITDLCKKHTQIVELALAEIISKLRSPYLEIRLITFKNLAQMVLQDLVKLRGNLLLSLMAVLLDGDRELSNRATEFFFTYLERKNSILFQTCLLECPFVYNGYFDFEGFESFSPAEMQIESPLKGDENASLRQLLYKAFMSEQEETVLLMFFENLKLVHSKIVKDPSINSVEGHSMIKDMLFILKEICYQTFPKSSAQASSEEPNDMDCDAQMPTQGAAPTAAANESQSKENSKKKKSVPTMNQALSLIEKMICLIPKIAEHVMKWDSSFEQPIQDLAIAVCCRFENLAEFAQPQSFWAPHKKKAKATLTPSKKRKPPQVVRADSESDIEEEDDTQKKPRSNECVQKSSDKPISLLFKPLLL</sequence>
<dbReference type="GO" id="GO:0010032">
    <property type="term" value="P:meiotic chromosome condensation"/>
    <property type="evidence" value="ECO:0007669"/>
    <property type="project" value="TreeGrafter"/>
</dbReference>
<dbReference type="Gene3D" id="1.25.10.10">
    <property type="entry name" value="Leucine-rich Repeat Variant"/>
    <property type="match status" value="1"/>
</dbReference>
<dbReference type="OMA" id="YAKCNKS"/>
<dbReference type="GO" id="GO:0000779">
    <property type="term" value="C:condensed chromosome, centromeric region"/>
    <property type="evidence" value="ECO:0007669"/>
    <property type="project" value="TreeGrafter"/>
</dbReference>
<dbReference type="OrthoDB" id="10263978at2759"/>
<gene>
    <name evidence="3" type="ORF">HERILL_LOCUS3366</name>
</gene>
<organism evidence="3 4">
    <name type="scientific">Hermetia illucens</name>
    <name type="common">Black soldier fly</name>
    <dbReference type="NCBI Taxonomy" id="343691"/>
    <lineage>
        <taxon>Eukaryota</taxon>
        <taxon>Metazoa</taxon>
        <taxon>Ecdysozoa</taxon>
        <taxon>Arthropoda</taxon>
        <taxon>Hexapoda</taxon>
        <taxon>Insecta</taxon>
        <taxon>Pterygota</taxon>
        <taxon>Neoptera</taxon>
        <taxon>Endopterygota</taxon>
        <taxon>Diptera</taxon>
        <taxon>Brachycera</taxon>
        <taxon>Stratiomyomorpha</taxon>
        <taxon>Stratiomyidae</taxon>
        <taxon>Hermetiinae</taxon>
        <taxon>Hermetia</taxon>
    </lineage>
</organism>
<dbReference type="InParanoid" id="A0A7R8UGD4"/>
<dbReference type="InterPro" id="IPR026971">
    <property type="entry name" value="CND1/NCAPD3"/>
</dbReference>
<dbReference type="PANTHER" id="PTHR14222:SF1">
    <property type="entry name" value="CONDENSIN-2 COMPLEX SUBUNIT D3"/>
    <property type="match status" value="1"/>
</dbReference>
<dbReference type="InterPro" id="IPR016024">
    <property type="entry name" value="ARM-type_fold"/>
</dbReference>
<proteinExistence type="predicted"/>
<feature type="compositionally biased region" description="Basic residues" evidence="2">
    <location>
        <begin position="1244"/>
        <end position="1258"/>
    </location>
</feature>
<keyword evidence="1" id="KW-0226">DNA condensation</keyword>
<dbReference type="SUPFAM" id="SSF48371">
    <property type="entry name" value="ARM repeat"/>
    <property type="match status" value="1"/>
</dbReference>
<dbReference type="InterPro" id="IPR011989">
    <property type="entry name" value="ARM-like"/>
</dbReference>
<evidence type="ECO:0000256" key="1">
    <source>
        <dbReference type="ARBA" id="ARBA00023067"/>
    </source>
</evidence>
<accession>A0A7R8UGD4</accession>
<evidence type="ECO:0008006" key="5">
    <source>
        <dbReference type="Google" id="ProtNLM"/>
    </source>
</evidence>
<name>A0A7R8UGD4_HERIL</name>
<dbReference type="GO" id="GO:0000796">
    <property type="term" value="C:condensin complex"/>
    <property type="evidence" value="ECO:0007669"/>
    <property type="project" value="TreeGrafter"/>
</dbReference>
<keyword evidence="4" id="KW-1185">Reference proteome</keyword>
<dbReference type="GO" id="GO:0007076">
    <property type="term" value="P:mitotic chromosome condensation"/>
    <property type="evidence" value="ECO:0007669"/>
    <property type="project" value="InterPro"/>
</dbReference>
<protein>
    <recommendedName>
        <fullName evidence="5">Condensin complex subunit 1 C-terminal domain-containing protein</fullName>
    </recommendedName>
</protein>
<dbReference type="GO" id="GO:0042393">
    <property type="term" value="F:histone binding"/>
    <property type="evidence" value="ECO:0007669"/>
    <property type="project" value="TreeGrafter"/>
</dbReference>
<evidence type="ECO:0000313" key="4">
    <source>
        <dbReference type="Proteomes" id="UP000594454"/>
    </source>
</evidence>
<feature type="region of interest" description="Disordered" evidence="2">
    <location>
        <begin position="26"/>
        <end position="79"/>
    </location>
</feature>
<dbReference type="FunCoup" id="A0A7R8UGD4">
    <property type="interactions" value="18"/>
</dbReference>
<evidence type="ECO:0000313" key="3">
    <source>
        <dbReference type="EMBL" id="CAD7080200.1"/>
    </source>
</evidence>
<dbReference type="PANTHER" id="PTHR14222">
    <property type="entry name" value="CONDENSIN"/>
    <property type="match status" value="1"/>
</dbReference>
<dbReference type="Proteomes" id="UP000594454">
    <property type="component" value="Chromosome 1"/>
</dbReference>
<feature type="region of interest" description="Disordered" evidence="2">
    <location>
        <begin position="1137"/>
        <end position="1182"/>
    </location>
</feature>
<reference evidence="3 4" key="1">
    <citation type="submission" date="2020-11" db="EMBL/GenBank/DDBJ databases">
        <authorList>
            <person name="Wallbank WR R."/>
            <person name="Pardo Diaz C."/>
            <person name="Kozak K."/>
            <person name="Martin S."/>
            <person name="Jiggins C."/>
            <person name="Moest M."/>
            <person name="Warren A I."/>
            <person name="Generalovic N T."/>
            <person name="Byers J.R.P. K."/>
            <person name="Montejo-Kovacevich G."/>
            <person name="Yen C E."/>
        </authorList>
    </citation>
    <scope>NUCLEOTIDE SEQUENCE [LARGE SCALE GENOMIC DNA]</scope>
</reference>